<evidence type="ECO:0008006" key="3">
    <source>
        <dbReference type="Google" id="ProtNLM"/>
    </source>
</evidence>
<dbReference type="AlphaFoldDB" id="A0AAV5JSC5"/>
<name>A0AAV5JSC5_9ROSI</name>
<proteinExistence type="predicted"/>
<gene>
    <name evidence="1" type="ORF">SLEP1_g25190</name>
</gene>
<comment type="caution">
    <text evidence="1">The sequence shown here is derived from an EMBL/GenBank/DDBJ whole genome shotgun (WGS) entry which is preliminary data.</text>
</comment>
<sequence>MEAVLAATTVLWFAGMKGSPVADAVASDTAASAPSFVSWELKTRRSTCMRWCSQLKPGCVSQRATISIKPVLAATTVLWFSGMKDSPVADAVASDAAASAPSFVS</sequence>
<reference evidence="1 2" key="1">
    <citation type="journal article" date="2021" name="Commun. Biol.">
        <title>The genome of Shorea leprosula (Dipterocarpaceae) highlights the ecological relevance of drought in aseasonal tropical rainforests.</title>
        <authorList>
            <person name="Ng K.K.S."/>
            <person name="Kobayashi M.J."/>
            <person name="Fawcett J.A."/>
            <person name="Hatakeyama M."/>
            <person name="Paape T."/>
            <person name="Ng C.H."/>
            <person name="Ang C.C."/>
            <person name="Tnah L.H."/>
            <person name="Lee C.T."/>
            <person name="Nishiyama T."/>
            <person name="Sese J."/>
            <person name="O'Brien M.J."/>
            <person name="Copetti D."/>
            <person name="Mohd Noor M.I."/>
            <person name="Ong R.C."/>
            <person name="Putra M."/>
            <person name="Sireger I.Z."/>
            <person name="Indrioko S."/>
            <person name="Kosugi Y."/>
            <person name="Izuno A."/>
            <person name="Isagi Y."/>
            <person name="Lee S.L."/>
            <person name="Shimizu K.K."/>
        </authorList>
    </citation>
    <scope>NUCLEOTIDE SEQUENCE [LARGE SCALE GENOMIC DNA]</scope>
    <source>
        <strain evidence="1">214</strain>
    </source>
</reference>
<dbReference type="Proteomes" id="UP001054252">
    <property type="component" value="Unassembled WGS sequence"/>
</dbReference>
<accession>A0AAV5JSC5</accession>
<keyword evidence="2" id="KW-1185">Reference proteome</keyword>
<evidence type="ECO:0000313" key="1">
    <source>
        <dbReference type="EMBL" id="GKV14294.1"/>
    </source>
</evidence>
<evidence type="ECO:0000313" key="2">
    <source>
        <dbReference type="Proteomes" id="UP001054252"/>
    </source>
</evidence>
<dbReference type="EMBL" id="BPVZ01000040">
    <property type="protein sequence ID" value="GKV14294.1"/>
    <property type="molecule type" value="Genomic_DNA"/>
</dbReference>
<organism evidence="1 2">
    <name type="scientific">Rubroshorea leprosula</name>
    <dbReference type="NCBI Taxonomy" id="152421"/>
    <lineage>
        <taxon>Eukaryota</taxon>
        <taxon>Viridiplantae</taxon>
        <taxon>Streptophyta</taxon>
        <taxon>Embryophyta</taxon>
        <taxon>Tracheophyta</taxon>
        <taxon>Spermatophyta</taxon>
        <taxon>Magnoliopsida</taxon>
        <taxon>eudicotyledons</taxon>
        <taxon>Gunneridae</taxon>
        <taxon>Pentapetalae</taxon>
        <taxon>rosids</taxon>
        <taxon>malvids</taxon>
        <taxon>Malvales</taxon>
        <taxon>Dipterocarpaceae</taxon>
        <taxon>Rubroshorea</taxon>
    </lineage>
</organism>
<protein>
    <recommendedName>
        <fullName evidence="3">Secreted protein</fullName>
    </recommendedName>
</protein>